<dbReference type="HOGENOM" id="CLU_2863161_0_0_4"/>
<dbReference type="STRING" id="1032488.HMPREF9371_0172"/>
<proteinExistence type="predicted"/>
<keyword evidence="2" id="KW-1185">Reference proteome</keyword>
<name>G4CEY3_9NEIS</name>
<comment type="caution">
    <text evidence="1">The sequence shown here is derived from an EMBL/GenBank/DDBJ whole genome shotgun (WGS) entry which is preliminary data.</text>
</comment>
<evidence type="ECO:0000313" key="1">
    <source>
        <dbReference type="EMBL" id="EGY53617.1"/>
    </source>
</evidence>
<sequence length="64" mass="7205">MAHRLPESRRRLSGSLFSLHFSARKFIMPLFWPPAAQPAQIQAAGASLHFDSIGNIHEHTHFLA</sequence>
<accession>G4CEY3</accession>
<dbReference type="EMBL" id="AGAY01000006">
    <property type="protein sequence ID" value="EGY53617.1"/>
    <property type="molecule type" value="Genomic_DNA"/>
</dbReference>
<gene>
    <name evidence="1" type="ORF">HMPREF9371_0172</name>
</gene>
<organism evidence="1 2">
    <name type="scientific">Neisseria shayeganii 871</name>
    <dbReference type="NCBI Taxonomy" id="1032488"/>
    <lineage>
        <taxon>Bacteria</taxon>
        <taxon>Pseudomonadati</taxon>
        <taxon>Pseudomonadota</taxon>
        <taxon>Betaproteobacteria</taxon>
        <taxon>Neisseriales</taxon>
        <taxon>Neisseriaceae</taxon>
        <taxon>Neisseria</taxon>
    </lineage>
</organism>
<evidence type="ECO:0000313" key="2">
    <source>
        <dbReference type="Proteomes" id="UP000003019"/>
    </source>
</evidence>
<dbReference type="AlphaFoldDB" id="G4CEY3"/>
<dbReference type="PATRIC" id="fig|1032488.3.peg.158"/>
<protein>
    <submittedName>
        <fullName evidence="1">Uncharacterized protein</fullName>
    </submittedName>
</protein>
<dbReference type="Proteomes" id="UP000003019">
    <property type="component" value="Unassembled WGS sequence"/>
</dbReference>
<reference evidence="1 2" key="1">
    <citation type="submission" date="2011-05" db="EMBL/GenBank/DDBJ databases">
        <authorList>
            <person name="Muzny D."/>
            <person name="Qin X."/>
            <person name="Deng J."/>
            <person name="Jiang H."/>
            <person name="Liu Y."/>
            <person name="Qu J."/>
            <person name="Song X.-Z."/>
            <person name="Zhang L."/>
            <person name="Thornton R."/>
            <person name="Coyle M."/>
            <person name="Francisco L."/>
            <person name="Jackson L."/>
            <person name="Javaid M."/>
            <person name="Korchina V."/>
            <person name="Kovar C."/>
            <person name="Mata R."/>
            <person name="Mathew T."/>
            <person name="Ngo R."/>
            <person name="Nguyen L."/>
            <person name="Nguyen N."/>
            <person name="Okwuonu G."/>
            <person name="Ongeri F."/>
            <person name="Pham C."/>
            <person name="Simmons D."/>
            <person name="Wilczek-Boney K."/>
            <person name="Hale W."/>
            <person name="Jakkamsetti A."/>
            <person name="Pham P."/>
            <person name="Ruth R."/>
            <person name="San Lucas F."/>
            <person name="Warren J."/>
            <person name="Zhang J."/>
            <person name="Zhao Z."/>
            <person name="Zhou C."/>
            <person name="Zhu D."/>
            <person name="Lee S."/>
            <person name="Bess C."/>
            <person name="Blankenburg K."/>
            <person name="Forbes L."/>
            <person name="Fu Q."/>
            <person name="Gubbala S."/>
            <person name="Hirani K."/>
            <person name="Jayaseelan J.C."/>
            <person name="Lara F."/>
            <person name="Munidasa M."/>
            <person name="Palculict T."/>
            <person name="Patil S."/>
            <person name="Pu L.-L."/>
            <person name="Saada N."/>
            <person name="Tang L."/>
            <person name="Weissenberger G."/>
            <person name="Zhu Y."/>
            <person name="Hemphill L."/>
            <person name="Shang Y."/>
            <person name="Youmans B."/>
            <person name="Ayvaz T."/>
            <person name="Ross M."/>
            <person name="Santibanez J."/>
            <person name="Aqrawi P."/>
            <person name="Gross S."/>
            <person name="Joshi V."/>
            <person name="Fowler G."/>
            <person name="Nazareth L."/>
            <person name="Reid J."/>
            <person name="Worley K."/>
            <person name="Petrosino J."/>
            <person name="Highlander S."/>
            <person name="Gibbs R."/>
        </authorList>
    </citation>
    <scope>NUCLEOTIDE SEQUENCE [LARGE SCALE GENOMIC DNA]</scope>
    <source>
        <strain evidence="1 2">871</strain>
    </source>
</reference>